<feature type="domain" description="D-glutamate cyclase-like C-terminal" evidence="1">
    <location>
        <begin position="9"/>
        <end position="282"/>
    </location>
</feature>
<dbReference type="PANTHER" id="PTHR32022">
    <property type="entry name" value="D-GLUTAMATE CYCLASE, MITOCHONDRIAL"/>
    <property type="match status" value="1"/>
</dbReference>
<keyword evidence="3" id="KW-1185">Reference proteome</keyword>
<dbReference type="Proteomes" id="UP000184536">
    <property type="component" value="Unassembled WGS sequence"/>
</dbReference>
<dbReference type="EMBL" id="FQZV01000008">
    <property type="protein sequence ID" value="SHI83408.1"/>
    <property type="molecule type" value="Genomic_DNA"/>
</dbReference>
<dbReference type="AlphaFoldDB" id="A0A1M6EDK2"/>
<dbReference type="InterPro" id="IPR025504">
    <property type="entry name" value="GLUCM_C"/>
</dbReference>
<organism evidence="2 3">
    <name type="scientific">Geosporobacter subterraneus DSM 17957</name>
    <dbReference type="NCBI Taxonomy" id="1121919"/>
    <lineage>
        <taxon>Bacteria</taxon>
        <taxon>Bacillati</taxon>
        <taxon>Bacillota</taxon>
        <taxon>Clostridia</taxon>
        <taxon>Peptostreptococcales</taxon>
        <taxon>Thermotaleaceae</taxon>
        <taxon>Geosporobacter</taxon>
    </lineage>
</organism>
<evidence type="ECO:0000313" key="2">
    <source>
        <dbReference type="EMBL" id="SHI83408.1"/>
    </source>
</evidence>
<proteinExistence type="predicted"/>
<evidence type="ECO:0000259" key="1">
    <source>
        <dbReference type="Pfam" id="PF14336"/>
    </source>
</evidence>
<reference evidence="3" key="1">
    <citation type="submission" date="2016-11" db="EMBL/GenBank/DDBJ databases">
        <authorList>
            <person name="Varghese N."/>
            <person name="Submissions S."/>
        </authorList>
    </citation>
    <scope>NUCLEOTIDE SEQUENCE [LARGE SCALE GENOMIC DNA]</scope>
    <source>
        <strain evidence="3">DSM 17957</strain>
    </source>
</reference>
<evidence type="ECO:0000313" key="3">
    <source>
        <dbReference type="Proteomes" id="UP000184536"/>
    </source>
</evidence>
<protein>
    <recommendedName>
        <fullName evidence="1">D-glutamate cyclase-like C-terminal domain-containing protein</fullName>
    </recommendedName>
</protein>
<dbReference type="OrthoDB" id="1668885at2"/>
<dbReference type="Pfam" id="PF14336">
    <property type="entry name" value="GLUCM-like_C"/>
    <property type="match status" value="1"/>
</dbReference>
<dbReference type="STRING" id="1121919.SAMN02745975_00708"/>
<gene>
    <name evidence="2" type="ORF">SAMN02745975_00708</name>
</gene>
<dbReference type="PANTHER" id="PTHR32022:SF10">
    <property type="entry name" value="D-GLUTAMATE CYCLASE, MITOCHONDRIAL"/>
    <property type="match status" value="1"/>
</dbReference>
<dbReference type="Gene3D" id="3.90.1640.20">
    <property type="entry name" value="TON_0340"/>
    <property type="match status" value="1"/>
</dbReference>
<accession>A0A1M6EDK2</accession>
<name>A0A1M6EDK2_9FIRM</name>
<dbReference type="RefSeq" id="WP_110939992.1">
    <property type="nucleotide sequence ID" value="NZ_FQZV01000008.1"/>
</dbReference>
<sequence length="300" mass="32681">MEERFFHQLEEIIRKNLNQRGIEHVRLMGQLEEAAAELFNGSRIFIVTGFAIRQAMAGETDGPIGAVALASALEQLGKETVLITDCYSSSLLHQALKVKGMKTPVEIISHGEELDMSKQILKKYRPSHIVAIERPGRAADGKCYSMRGEDLSDLVPNTDILFEQAKQQRIPTIAVGDGGNEVGMGKIRSQVIRTVYKGDQVCAVFATDILILAGVSNWGGHALAAALSIKARRMLLHDQEAEIRLLKTIVQSGAVDGCTKKPTLTVDGLSLKDNLEILNCLRGVVELALSADQSFCKSVS</sequence>